<dbReference type="GO" id="GO:0004888">
    <property type="term" value="F:transmembrane signaling receptor activity"/>
    <property type="evidence" value="ECO:0007669"/>
    <property type="project" value="InterPro"/>
</dbReference>
<dbReference type="SMART" id="SM00304">
    <property type="entry name" value="HAMP"/>
    <property type="match status" value="1"/>
</dbReference>
<organism evidence="11 12">
    <name type="scientific">Serratia sp. (strain ATCC 39006)</name>
    <name type="common">Prodigiosinella confusarubida</name>
    <dbReference type="NCBI Taxonomy" id="104623"/>
    <lineage>
        <taxon>Bacteria</taxon>
        <taxon>Pseudomonadati</taxon>
        <taxon>Pseudomonadota</taxon>
        <taxon>Gammaproteobacteria</taxon>
        <taxon>Enterobacterales</taxon>
        <taxon>Pectobacteriaceae</taxon>
        <taxon>Prodigiosinella</taxon>
    </lineage>
</organism>
<reference evidence="11" key="4">
    <citation type="submission" date="2017-11" db="EMBL/GenBank/DDBJ databases">
        <title>Complete genome sequence of Serratia sp. ATCC 39006.</title>
        <authorList>
            <person name="Hampton H.G."/>
            <person name="Jackson S.A."/>
            <person name="Jauregui R."/>
            <person name="Poulter G.T.M."/>
            <person name="Salmond G.P.C."/>
            <person name="Fineran P.C."/>
        </authorList>
    </citation>
    <scope>NUCLEOTIDE SEQUENCE</scope>
    <source>
        <strain evidence="11">ATCC 39006</strain>
    </source>
</reference>
<evidence type="ECO:0000256" key="6">
    <source>
        <dbReference type="SAM" id="Coils"/>
    </source>
</evidence>
<dbReference type="Proteomes" id="UP000233778">
    <property type="component" value="Chromosome"/>
</dbReference>
<dbReference type="InterPro" id="IPR004090">
    <property type="entry name" value="Chemotax_Me-accpt_rcpt"/>
</dbReference>
<keyword evidence="3 5" id="KW-0807">Transducer</keyword>
<feature type="domain" description="Methyl-accepting transducer" evidence="8">
    <location>
        <begin position="269"/>
        <end position="498"/>
    </location>
</feature>
<dbReference type="EMBL" id="CP025084">
    <property type="protein sequence ID" value="AUH04730.1"/>
    <property type="molecule type" value="Genomic_DNA"/>
</dbReference>
<feature type="coiled-coil region" evidence="6">
    <location>
        <begin position="288"/>
        <end position="318"/>
    </location>
</feature>
<dbReference type="InterPro" id="IPR051310">
    <property type="entry name" value="MCP_chemotaxis"/>
</dbReference>
<dbReference type="Proteomes" id="UP000017700">
    <property type="component" value="Chromosome"/>
</dbReference>
<evidence type="ECO:0000256" key="5">
    <source>
        <dbReference type="PROSITE-ProRule" id="PRU00284"/>
    </source>
</evidence>
<dbReference type="InterPro" id="IPR047347">
    <property type="entry name" value="YvaQ-like_sensor"/>
</dbReference>
<dbReference type="GO" id="GO:0005886">
    <property type="term" value="C:plasma membrane"/>
    <property type="evidence" value="ECO:0007669"/>
    <property type="project" value="TreeGrafter"/>
</dbReference>
<dbReference type="InterPro" id="IPR004089">
    <property type="entry name" value="MCPsignal_dom"/>
</dbReference>
<dbReference type="FunFam" id="1.10.287.950:FF:000001">
    <property type="entry name" value="Methyl-accepting chemotaxis sensory transducer"/>
    <property type="match status" value="1"/>
</dbReference>
<keyword evidence="7" id="KW-0472">Membrane</keyword>
<feature type="transmembrane region" description="Helical" evidence="7">
    <location>
        <begin position="190"/>
        <end position="210"/>
    </location>
</feature>
<comment type="subcellular location">
    <subcellularLocation>
        <location evidence="1">Membrane</location>
    </subcellularLocation>
</comment>
<evidence type="ECO:0000256" key="4">
    <source>
        <dbReference type="ARBA" id="ARBA00029447"/>
    </source>
</evidence>
<feature type="domain" description="HAMP" evidence="9">
    <location>
        <begin position="212"/>
        <end position="264"/>
    </location>
</feature>
<reference evidence="11 12" key="1">
    <citation type="journal article" date="2013" name="Genome Announc.">
        <title>Draft genome sequence of Serratia sp. strain ATCC 39006, a model bacterium for analysis of the biosynthesis and regulation of prodigiosin, a carbapenem, and gas vesicles.</title>
        <authorList>
            <person name="Fineran P.C."/>
            <person name="Iglesias Cans M.C."/>
            <person name="Ramsay J.P."/>
            <person name="Wilf N.M."/>
            <person name="Cossyleon D."/>
            <person name="McNeil M.B."/>
            <person name="Williamson N.R."/>
            <person name="Monson R.E."/>
            <person name="Becher S.A."/>
            <person name="Stanton J.A."/>
            <person name="Brugger K."/>
            <person name="Brown S.D."/>
            <person name="Salmond G.P."/>
        </authorList>
    </citation>
    <scope>NUCLEOTIDE SEQUENCE [LARGE SCALE GENOMIC DNA]</scope>
    <source>
        <strain evidence="11">ATCC 39006</strain>
        <strain evidence="12">ATCC 39006 / SC 11482</strain>
    </source>
</reference>
<evidence type="ECO:0000313" key="10">
    <source>
        <dbReference type="EMBL" id="AUH00410.1"/>
    </source>
</evidence>
<reference evidence="10 13" key="3">
    <citation type="submission" date="2017-11" db="EMBL/GenBank/DDBJ databases">
        <title>Complete genome sequence of Serratia sp. ATCC 39006 LacA.</title>
        <authorList>
            <person name="Hampton H.G."/>
            <person name="Jackson S.A."/>
            <person name="Jauregui R."/>
            <person name="Poulter G.T.M."/>
            <person name="Salmond G.P.C."/>
            <person name="Fineran P.C."/>
        </authorList>
    </citation>
    <scope>NUCLEOTIDE SEQUENCE [LARGE SCALE GENOMIC DNA]</scope>
    <source>
        <strain evidence="10 13">ATCC 39006</strain>
    </source>
</reference>
<dbReference type="PROSITE" id="PS50111">
    <property type="entry name" value="CHEMOTAXIS_TRANSDUC_2"/>
    <property type="match status" value="1"/>
</dbReference>
<dbReference type="PROSITE" id="PS50885">
    <property type="entry name" value="HAMP"/>
    <property type="match status" value="1"/>
</dbReference>
<keyword evidence="12" id="KW-1185">Reference proteome</keyword>
<dbReference type="EMBL" id="CP025085">
    <property type="protein sequence ID" value="AUH00410.1"/>
    <property type="molecule type" value="Genomic_DNA"/>
</dbReference>
<dbReference type="STRING" id="104623.Ser39006_03133"/>
<evidence type="ECO:0000256" key="7">
    <source>
        <dbReference type="SAM" id="Phobius"/>
    </source>
</evidence>
<comment type="similarity">
    <text evidence="4">Belongs to the methyl-accepting chemotaxis (MCP) protein family.</text>
</comment>
<keyword evidence="2" id="KW-0145">Chemotaxis</keyword>
<evidence type="ECO:0000256" key="1">
    <source>
        <dbReference type="ARBA" id="ARBA00004370"/>
    </source>
</evidence>
<dbReference type="KEGG" id="sera:Ser39006_011700"/>
<dbReference type="Pfam" id="PF00015">
    <property type="entry name" value="MCPsignal"/>
    <property type="match status" value="1"/>
</dbReference>
<dbReference type="InterPro" id="IPR003660">
    <property type="entry name" value="HAMP_dom"/>
</dbReference>
<dbReference type="CDD" id="cd19411">
    <property type="entry name" value="MCP2201-like_sensor"/>
    <property type="match status" value="1"/>
</dbReference>
<dbReference type="SUPFAM" id="SSF58104">
    <property type="entry name" value="Methyl-accepting chemotaxis protein (MCP) signaling domain"/>
    <property type="match status" value="1"/>
</dbReference>
<dbReference type="PRINTS" id="PR00260">
    <property type="entry name" value="CHEMTRNSDUCR"/>
</dbReference>
<dbReference type="OrthoDB" id="2489132at2"/>
<protein>
    <submittedName>
        <fullName evidence="11">Methyl-accepting chemotaxis protein</fullName>
    </submittedName>
</protein>
<dbReference type="SMART" id="SM00283">
    <property type="entry name" value="MA"/>
    <property type="match status" value="1"/>
</dbReference>
<dbReference type="Pfam" id="PF00672">
    <property type="entry name" value="HAMP"/>
    <property type="match status" value="1"/>
</dbReference>
<reference evidence="11" key="2">
    <citation type="submission" date="2013-09" db="EMBL/GenBank/DDBJ databases">
        <authorList>
            <person name="Wang G."/>
            <person name="Yang Y."/>
            <person name="Su Y."/>
        </authorList>
    </citation>
    <scope>NUCLEOTIDE SEQUENCE</scope>
    <source>
        <strain evidence="11">ATCC 39006</strain>
    </source>
</reference>
<keyword evidence="7" id="KW-0812">Transmembrane</keyword>
<dbReference type="GO" id="GO:0006935">
    <property type="term" value="P:chemotaxis"/>
    <property type="evidence" value="ECO:0007669"/>
    <property type="project" value="UniProtKB-KW"/>
</dbReference>
<dbReference type="CDD" id="cd11386">
    <property type="entry name" value="MCP_signal"/>
    <property type="match status" value="1"/>
</dbReference>
<accession>A0A2I5T758</accession>
<dbReference type="InterPro" id="IPR024478">
    <property type="entry name" value="HlyB_4HB_MCP"/>
</dbReference>
<feature type="transmembrane region" description="Helical" evidence="7">
    <location>
        <begin position="12"/>
        <end position="32"/>
    </location>
</feature>
<keyword evidence="7" id="KW-1133">Transmembrane helix</keyword>
<evidence type="ECO:0000313" key="12">
    <source>
        <dbReference type="Proteomes" id="UP000017700"/>
    </source>
</evidence>
<dbReference type="PANTHER" id="PTHR43531">
    <property type="entry name" value="PROTEIN ICFG"/>
    <property type="match status" value="1"/>
</dbReference>
<evidence type="ECO:0000256" key="3">
    <source>
        <dbReference type="ARBA" id="ARBA00023224"/>
    </source>
</evidence>
<sequence length="556" mass="60879">MSFSNLRIGYRLAIGFFFLIFMLLIAGGVALFNMSDFNKKMDSTVSEIYPLTAKGNQLIEELNNALMGQQVILFLNSESDITRKLEEIKGHSATITTVLNDLEKSVHDKKSIDLLNEIQRIRKEYMISGNKIMELVNSGNKDEAVSELLNVALTLQSKYKSKVSEFVDYQDDQMVEAKNEVKKSYFEARLLLISVFLSSVVVGVLIAWLMTRSVTHPLQEALLIAEKVAKGDLSSEIKTERKDETGMLLRALNNMNASLRQIVSQVRDGAEMISTAASQIAAGNQDLSARTEEQASSLEETAASIEQLTSTIKNTADNTSHATSLASEASETVEKSGEMMVSVTQEMREIKDSSQRMAEIIGVIDSIAFQTNILALNAAVEAARAGEQGRGFAVVASEVRALAQRSATAAKEIKELIDDSVEKVLDGMSLVENTELTMGSVIQNVQNVNGIINEIAQASHEQSDGINQINLAVGQIDTTTQQNAALVEESAAAARSLQDQAQNLTRMVSVFKLGTFHVHYGESKYVSENNQLALVTDLPDVKGKKITEDMADWATF</sequence>
<keyword evidence="6" id="KW-0175">Coiled coil</keyword>
<evidence type="ECO:0000256" key="2">
    <source>
        <dbReference type="ARBA" id="ARBA00022500"/>
    </source>
</evidence>
<evidence type="ECO:0000259" key="9">
    <source>
        <dbReference type="PROSITE" id="PS50885"/>
    </source>
</evidence>
<evidence type="ECO:0000313" key="13">
    <source>
        <dbReference type="Proteomes" id="UP000233778"/>
    </source>
</evidence>
<dbReference type="Gene3D" id="6.10.340.10">
    <property type="match status" value="1"/>
</dbReference>
<evidence type="ECO:0000313" key="11">
    <source>
        <dbReference type="EMBL" id="AUH04730.1"/>
    </source>
</evidence>
<dbReference type="Pfam" id="PF12729">
    <property type="entry name" value="4HB_MCP_1"/>
    <property type="match status" value="1"/>
</dbReference>
<dbReference type="CDD" id="cd06225">
    <property type="entry name" value="HAMP"/>
    <property type="match status" value="1"/>
</dbReference>
<name>A0A2I5T758_SERS3</name>
<gene>
    <name evidence="10" type="ORF">CWC46_11695</name>
    <name evidence="11" type="ORF">Ser39006_011700</name>
</gene>
<dbReference type="Gene3D" id="1.10.287.950">
    <property type="entry name" value="Methyl-accepting chemotaxis protein"/>
    <property type="match status" value="1"/>
</dbReference>
<dbReference type="GO" id="GO:0007165">
    <property type="term" value="P:signal transduction"/>
    <property type="evidence" value="ECO:0007669"/>
    <property type="project" value="UniProtKB-KW"/>
</dbReference>
<dbReference type="KEGG" id="serq:CWC46_11695"/>
<evidence type="ECO:0000259" key="8">
    <source>
        <dbReference type="PROSITE" id="PS50111"/>
    </source>
</evidence>
<dbReference type="RefSeq" id="WP_021016395.1">
    <property type="nucleotide sequence ID" value="NZ_CP025084.1"/>
</dbReference>
<dbReference type="PANTHER" id="PTHR43531:SF5">
    <property type="entry name" value="METHYL-ACCEPTING CHEMOTAXIS PROTEIN III"/>
    <property type="match status" value="1"/>
</dbReference>
<proteinExistence type="inferred from homology"/>
<dbReference type="AlphaFoldDB" id="A0A2I5T758"/>